<dbReference type="Proteomes" id="UP001233999">
    <property type="component" value="Unassembled WGS sequence"/>
</dbReference>
<comment type="caution">
    <text evidence="1">The sequence shown here is derived from an EMBL/GenBank/DDBJ whole genome shotgun (WGS) entry which is preliminary data.</text>
</comment>
<reference evidence="1" key="2">
    <citation type="submission" date="2023-05" db="EMBL/GenBank/DDBJ databases">
        <authorList>
            <person name="Fouks B."/>
        </authorList>
    </citation>
    <scope>NUCLEOTIDE SEQUENCE</scope>
    <source>
        <strain evidence="1">Stay&amp;Tobe</strain>
        <tissue evidence="1">Testes</tissue>
    </source>
</reference>
<dbReference type="AlphaFoldDB" id="A0AAD8EES1"/>
<name>A0AAD8EES1_DIPPU</name>
<reference evidence="1" key="1">
    <citation type="journal article" date="2023" name="IScience">
        <title>Live-bearing cockroach genome reveals convergent evolutionary mechanisms linked to viviparity in insects and beyond.</title>
        <authorList>
            <person name="Fouks B."/>
            <person name="Harrison M.C."/>
            <person name="Mikhailova A.A."/>
            <person name="Marchal E."/>
            <person name="English S."/>
            <person name="Carruthers M."/>
            <person name="Jennings E.C."/>
            <person name="Chiamaka E.L."/>
            <person name="Frigard R.A."/>
            <person name="Pippel M."/>
            <person name="Attardo G.M."/>
            <person name="Benoit J.B."/>
            <person name="Bornberg-Bauer E."/>
            <person name="Tobe S.S."/>
        </authorList>
    </citation>
    <scope>NUCLEOTIDE SEQUENCE</scope>
    <source>
        <strain evidence="1">Stay&amp;Tobe</strain>
    </source>
</reference>
<organism evidence="1 2">
    <name type="scientific">Diploptera punctata</name>
    <name type="common">Pacific beetle cockroach</name>
    <dbReference type="NCBI Taxonomy" id="6984"/>
    <lineage>
        <taxon>Eukaryota</taxon>
        <taxon>Metazoa</taxon>
        <taxon>Ecdysozoa</taxon>
        <taxon>Arthropoda</taxon>
        <taxon>Hexapoda</taxon>
        <taxon>Insecta</taxon>
        <taxon>Pterygota</taxon>
        <taxon>Neoptera</taxon>
        <taxon>Polyneoptera</taxon>
        <taxon>Dictyoptera</taxon>
        <taxon>Blattodea</taxon>
        <taxon>Blaberoidea</taxon>
        <taxon>Blaberidae</taxon>
        <taxon>Diplopterinae</taxon>
        <taxon>Diploptera</taxon>
    </lineage>
</organism>
<feature type="non-terminal residue" evidence="1">
    <location>
        <position position="1"/>
    </location>
</feature>
<feature type="non-terminal residue" evidence="1">
    <location>
        <position position="71"/>
    </location>
</feature>
<keyword evidence="2" id="KW-1185">Reference proteome</keyword>
<evidence type="ECO:0000313" key="2">
    <source>
        <dbReference type="Proteomes" id="UP001233999"/>
    </source>
</evidence>
<proteinExistence type="predicted"/>
<dbReference type="EMBL" id="JASPKZ010006468">
    <property type="protein sequence ID" value="KAJ9587189.1"/>
    <property type="molecule type" value="Genomic_DNA"/>
</dbReference>
<evidence type="ECO:0000313" key="1">
    <source>
        <dbReference type="EMBL" id="KAJ9587189.1"/>
    </source>
</evidence>
<protein>
    <submittedName>
        <fullName evidence="1">Uncharacterized protein</fullName>
    </submittedName>
</protein>
<accession>A0AAD8EES1</accession>
<gene>
    <name evidence="1" type="ORF">L9F63_019269</name>
</gene>
<sequence>TIYYIIVNFVLVSNVFECQKYDGTDQLQDIFMTLLCSLRRMDESIYSVLPLFLLQPTELMHQLFSRLSILP</sequence>